<dbReference type="Proteomes" id="UP001652564">
    <property type="component" value="Unassembled WGS sequence"/>
</dbReference>
<dbReference type="InterPro" id="IPR000760">
    <property type="entry name" value="Inositol_monophosphatase-like"/>
</dbReference>
<dbReference type="Gene3D" id="3.40.190.80">
    <property type="match status" value="1"/>
</dbReference>
<dbReference type="SUPFAM" id="SSF56655">
    <property type="entry name" value="Carbohydrate phosphatase"/>
    <property type="match status" value="1"/>
</dbReference>
<sequence length="268" mass="28576">MNGQEIDRRYVGARRIAEEAGALALDYFRRFDGLNVEVKSHQDFVSEADKNVEAFVRKALAEAFPDDGIVGEEDAPKAGTSGFTWVIDPIDGTTNFIHGIPGWTVVLAGVLGNRTEIGVIHDPNHAEMYHARRGAGAFVNDRALGVLRGRDIRTGSVGVGFSGRTSAGGIKRLIPEIIEAGGIFYRNASGALSLAYVASGKLLGYVEEHMNAWDCLAGQLLVAEAGGVIEDQDAARMIAEGGRVLVGTSEVFDELMAIAELAYAPGQD</sequence>
<evidence type="ECO:0000313" key="5">
    <source>
        <dbReference type="EMBL" id="MCV2872297.1"/>
    </source>
</evidence>
<dbReference type="Pfam" id="PF00459">
    <property type="entry name" value="Inositol_P"/>
    <property type="match status" value="1"/>
</dbReference>
<keyword evidence="3" id="KW-0378">Hydrolase</keyword>
<evidence type="ECO:0000256" key="1">
    <source>
        <dbReference type="ARBA" id="ARBA00009759"/>
    </source>
</evidence>
<dbReference type="InterPro" id="IPR020583">
    <property type="entry name" value="Inositol_monoP_metal-BS"/>
</dbReference>
<dbReference type="PANTHER" id="PTHR20854:SF4">
    <property type="entry name" value="INOSITOL-1-MONOPHOSPHATASE-RELATED"/>
    <property type="match status" value="1"/>
</dbReference>
<keyword evidence="6" id="KW-1185">Reference proteome</keyword>
<dbReference type="Gene3D" id="3.30.540.10">
    <property type="entry name" value="Fructose-1,6-Bisphosphatase, subunit A, domain 1"/>
    <property type="match status" value="1"/>
</dbReference>
<dbReference type="PANTHER" id="PTHR20854">
    <property type="entry name" value="INOSITOL MONOPHOSPHATASE"/>
    <property type="match status" value="1"/>
</dbReference>
<comment type="caution">
    <text evidence="5">The sequence shown here is derived from an EMBL/GenBank/DDBJ whole genome shotgun (WGS) entry which is preliminary data.</text>
</comment>
<dbReference type="PROSITE" id="PS00629">
    <property type="entry name" value="IMP_1"/>
    <property type="match status" value="1"/>
</dbReference>
<reference evidence="5 6" key="1">
    <citation type="submission" date="2022-10" db="EMBL/GenBank/DDBJ databases">
        <title>Defluviimonas sp. nov., isolated from ocean surface sediments.</title>
        <authorList>
            <person name="He W."/>
            <person name="Wang L."/>
            <person name="Zhang D.-F."/>
        </authorList>
    </citation>
    <scope>NUCLEOTIDE SEQUENCE [LARGE SCALE GENOMIC DNA]</scope>
    <source>
        <strain evidence="5 6">WL0050</strain>
    </source>
</reference>
<protein>
    <submittedName>
        <fullName evidence="5">Inositol monophosphatase</fullName>
    </submittedName>
</protein>
<evidence type="ECO:0000313" key="6">
    <source>
        <dbReference type="Proteomes" id="UP001652564"/>
    </source>
</evidence>
<keyword evidence="2" id="KW-0479">Metal-binding</keyword>
<dbReference type="RefSeq" id="WP_263739482.1">
    <property type="nucleotide sequence ID" value="NZ_JAOWKZ010000002.1"/>
</dbReference>
<comment type="similarity">
    <text evidence="1">Belongs to the inositol monophosphatase superfamily.</text>
</comment>
<organism evidence="5 6">
    <name type="scientific">Albidovulum litorale</name>
    <dbReference type="NCBI Taxonomy" id="2984134"/>
    <lineage>
        <taxon>Bacteria</taxon>
        <taxon>Pseudomonadati</taxon>
        <taxon>Pseudomonadota</taxon>
        <taxon>Alphaproteobacteria</taxon>
        <taxon>Rhodobacterales</taxon>
        <taxon>Paracoccaceae</taxon>
        <taxon>Albidovulum</taxon>
    </lineage>
</organism>
<dbReference type="EMBL" id="JAOWKZ010000002">
    <property type="protein sequence ID" value="MCV2872297.1"/>
    <property type="molecule type" value="Genomic_DNA"/>
</dbReference>
<name>A0ABT2ZMD1_9RHOB</name>
<keyword evidence="4" id="KW-0460">Magnesium</keyword>
<evidence type="ECO:0000256" key="3">
    <source>
        <dbReference type="ARBA" id="ARBA00022801"/>
    </source>
</evidence>
<gene>
    <name evidence="5" type="ORF">OEZ71_08315</name>
</gene>
<evidence type="ECO:0000256" key="4">
    <source>
        <dbReference type="ARBA" id="ARBA00022842"/>
    </source>
</evidence>
<evidence type="ECO:0000256" key="2">
    <source>
        <dbReference type="ARBA" id="ARBA00022723"/>
    </source>
</evidence>
<dbReference type="PRINTS" id="PR00377">
    <property type="entry name" value="IMPHPHTASES"/>
</dbReference>
<accession>A0ABT2ZMD1</accession>
<proteinExistence type="inferred from homology"/>